<accession>A0ABW8CE37</accession>
<dbReference type="RefSeq" id="WP_399655335.1">
    <property type="nucleotide sequence ID" value="NZ_JBITYG010000010.1"/>
</dbReference>
<proteinExistence type="predicted"/>
<protein>
    <submittedName>
        <fullName evidence="1">Uncharacterized protein</fullName>
    </submittedName>
</protein>
<gene>
    <name evidence="1" type="ORF">ACIGXA_29840</name>
</gene>
<dbReference type="EMBL" id="JBITYG010000010">
    <property type="protein sequence ID" value="MFI9104723.1"/>
    <property type="molecule type" value="Genomic_DNA"/>
</dbReference>
<evidence type="ECO:0000313" key="1">
    <source>
        <dbReference type="EMBL" id="MFI9104723.1"/>
    </source>
</evidence>
<keyword evidence="2" id="KW-1185">Reference proteome</keyword>
<reference evidence="1 2" key="1">
    <citation type="submission" date="2024-10" db="EMBL/GenBank/DDBJ databases">
        <title>The Natural Products Discovery Center: Release of the First 8490 Sequenced Strains for Exploring Actinobacteria Biosynthetic Diversity.</title>
        <authorList>
            <person name="Kalkreuter E."/>
            <person name="Kautsar S.A."/>
            <person name="Yang D."/>
            <person name="Bader C.D."/>
            <person name="Teijaro C.N."/>
            <person name="Fluegel L."/>
            <person name="Davis C.M."/>
            <person name="Simpson J.R."/>
            <person name="Lauterbach L."/>
            <person name="Steele A.D."/>
            <person name="Gui C."/>
            <person name="Meng S."/>
            <person name="Li G."/>
            <person name="Viehrig K."/>
            <person name="Ye F."/>
            <person name="Su P."/>
            <person name="Kiefer A.F."/>
            <person name="Nichols A."/>
            <person name="Cepeda A.J."/>
            <person name="Yan W."/>
            <person name="Fan B."/>
            <person name="Jiang Y."/>
            <person name="Adhikari A."/>
            <person name="Zheng C.-J."/>
            <person name="Schuster L."/>
            <person name="Cowan T.M."/>
            <person name="Smanski M.J."/>
            <person name="Chevrette M.G."/>
            <person name="De Carvalho L.P.S."/>
            <person name="Shen B."/>
        </authorList>
    </citation>
    <scope>NUCLEOTIDE SEQUENCE [LARGE SCALE GENOMIC DNA]</scope>
    <source>
        <strain evidence="1 2">NPDC053399</strain>
    </source>
</reference>
<dbReference type="Proteomes" id="UP001614394">
    <property type="component" value="Unassembled WGS sequence"/>
</dbReference>
<name>A0ABW8CE37_9ACTN</name>
<organism evidence="1 2">
    <name type="scientific">Streptomyces fildesensis</name>
    <dbReference type="NCBI Taxonomy" id="375757"/>
    <lineage>
        <taxon>Bacteria</taxon>
        <taxon>Bacillati</taxon>
        <taxon>Actinomycetota</taxon>
        <taxon>Actinomycetes</taxon>
        <taxon>Kitasatosporales</taxon>
        <taxon>Streptomycetaceae</taxon>
        <taxon>Streptomyces</taxon>
    </lineage>
</organism>
<comment type="caution">
    <text evidence="1">The sequence shown here is derived from an EMBL/GenBank/DDBJ whole genome shotgun (WGS) entry which is preliminary data.</text>
</comment>
<sequence>MDWYPDAGEASLFRTTLRFATGMAPPVSGSRWYRDTGRHDIQPDLVAAGWPPGPEFTVRTKTDQTTQRTGRAAWLGIPLLLNLISNAGGAPGSPFGDVALRGDPQDPANEAEDFPVMWAAPGTAARTLPWQLDPSRQAKGYRTDAVVTDRRLVVLGITSVTAPADVLWEAPRERIARAERREYAETKADLLITFADGSWVRMSAGAADNAAKVVQHLNGTVSTLTDEQLTDGQRERVARFLAELPANAEAPAFTVLPSGIVRVEARVPAKLGKGLFETHTILMDDAGAPAAPRPGDL</sequence>
<evidence type="ECO:0000313" key="2">
    <source>
        <dbReference type="Proteomes" id="UP001614394"/>
    </source>
</evidence>